<dbReference type="AlphaFoldDB" id="A0A811VE24"/>
<gene>
    <name evidence="2" type="ORF">CCAP1982_LOCUS21325</name>
</gene>
<reference evidence="2" key="1">
    <citation type="submission" date="2020-11" db="EMBL/GenBank/DDBJ databases">
        <authorList>
            <person name="Whitehead M."/>
        </authorList>
    </citation>
    <scope>NUCLEOTIDE SEQUENCE</scope>
    <source>
        <strain evidence="2">EGII</strain>
    </source>
</reference>
<keyword evidence="3" id="KW-1185">Reference proteome</keyword>
<feature type="non-terminal residue" evidence="2">
    <location>
        <position position="60"/>
    </location>
</feature>
<feature type="compositionally biased region" description="Basic and acidic residues" evidence="1">
    <location>
        <begin position="51"/>
        <end position="60"/>
    </location>
</feature>
<dbReference type="Proteomes" id="UP000606786">
    <property type="component" value="Unassembled WGS sequence"/>
</dbReference>
<organism evidence="2 3">
    <name type="scientific">Ceratitis capitata</name>
    <name type="common">Mediterranean fruit fly</name>
    <name type="synonym">Tephritis capitata</name>
    <dbReference type="NCBI Taxonomy" id="7213"/>
    <lineage>
        <taxon>Eukaryota</taxon>
        <taxon>Metazoa</taxon>
        <taxon>Ecdysozoa</taxon>
        <taxon>Arthropoda</taxon>
        <taxon>Hexapoda</taxon>
        <taxon>Insecta</taxon>
        <taxon>Pterygota</taxon>
        <taxon>Neoptera</taxon>
        <taxon>Endopterygota</taxon>
        <taxon>Diptera</taxon>
        <taxon>Brachycera</taxon>
        <taxon>Muscomorpha</taxon>
        <taxon>Tephritoidea</taxon>
        <taxon>Tephritidae</taxon>
        <taxon>Ceratitis</taxon>
        <taxon>Ceratitis</taxon>
    </lineage>
</organism>
<protein>
    <submittedName>
        <fullName evidence="2">(Mediterranean fruit fly) hypothetical protein</fullName>
    </submittedName>
</protein>
<accession>A0A811VE24</accession>
<name>A0A811VE24_CERCA</name>
<sequence length="60" mass="6879">MRAPSNHHKCCNWLVVWFAIIRTERNSSRSSSSSPVAPQQGPLYRRQGPKRGCDTEIPQR</sequence>
<evidence type="ECO:0000313" key="2">
    <source>
        <dbReference type="EMBL" id="CAD7013254.1"/>
    </source>
</evidence>
<evidence type="ECO:0000256" key="1">
    <source>
        <dbReference type="SAM" id="MobiDB-lite"/>
    </source>
</evidence>
<feature type="region of interest" description="Disordered" evidence="1">
    <location>
        <begin position="25"/>
        <end position="60"/>
    </location>
</feature>
<evidence type="ECO:0000313" key="3">
    <source>
        <dbReference type="Proteomes" id="UP000606786"/>
    </source>
</evidence>
<comment type="caution">
    <text evidence="2">The sequence shown here is derived from an EMBL/GenBank/DDBJ whole genome shotgun (WGS) entry which is preliminary data.</text>
</comment>
<proteinExistence type="predicted"/>
<dbReference type="EMBL" id="CAJHJT010000056">
    <property type="protein sequence ID" value="CAD7013254.1"/>
    <property type="molecule type" value="Genomic_DNA"/>
</dbReference>